<reference evidence="3" key="1">
    <citation type="submission" date="2013-10" db="EMBL/GenBank/DDBJ databases">
        <title>Genome sequencing of Onchocerca volvulus.</title>
        <authorList>
            <person name="Cotton J."/>
            <person name="Tsai J."/>
            <person name="Stanley E."/>
            <person name="Tracey A."/>
            <person name="Holroyd N."/>
            <person name="Lustigman S."/>
            <person name="Berriman M."/>
        </authorList>
    </citation>
    <scope>NUCLEOTIDE SEQUENCE</scope>
</reference>
<proteinExistence type="predicted"/>
<reference evidence="2" key="2">
    <citation type="submission" date="2022-06" db="UniProtKB">
        <authorList>
            <consortium name="EnsemblMetazoa"/>
        </authorList>
    </citation>
    <scope>IDENTIFICATION</scope>
</reference>
<evidence type="ECO:0000313" key="2">
    <source>
        <dbReference type="EnsemblMetazoa" id="OVOC6695.1"/>
    </source>
</evidence>
<dbReference type="EMBL" id="CMVM020000180">
    <property type="status" value="NOT_ANNOTATED_CDS"/>
    <property type="molecule type" value="Genomic_DNA"/>
</dbReference>
<name>A0A8R1XYX5_ONCVO</name>
<feature type="transmembrane region" description="Helical" evidence="1">
    <location>
        <begin position="62"/>
        <end position="79"/>
    </location>
</feature>
<organism evidence="2 3">
    <name type="scientific">Onchocerca volvulus</name>
    <dbReference type="NCBI Taxonomy" id="6282"/>
    <lineage>
        <taxon>Eukaryota</taxon>
        <taxon>Metazoa</taxon>
        <taxon>Ecdysozoa</taxon>
        <taxon>Nematoda</taxon>
        <taxon>Chromadorea</taxon>
        <taxon>Rhabditida</taxon>
        <taxon>Spirurina</taxon>
        <taxon>Spiruromorpha</taxon>
        <taxon>Filarioidea</taxon>
        <taxon>Onchocercidae</taxon>
        <taxon>Onchocerca</taxon>
    </lineage>
</organism>
<feature type="transmembrane region" description="Helical" evidence="1">
    <location>
        <begin position="39"/>
        <end position="56"/>
    </location>
</feature>
<evidence type="ECO:0000313" key="3">
    <source>
        <dbReference type="Proteomes" id="UP000024404"/>
    </source>
</evidence>
<accession>A0A8R1XYX5</accession>
<keyword evidence="3" id="KW-1185">Reference proteome</keyword>
<keyword evidence="1" id="KW-0472">Membrane</keyword>
<dbReference type="EnsemblMetazoa" id="OVOC6695.1">
    <property type="protein sequence ID" value="OVOC6695.1"/>
    <property type="gene ID" value="WBGene00243504"/>
</dbReference>
<protein>
    <submittedName>
        <fullName evidence="2">Uncharacterized protein</fullName>
    </submittedName>
</protein>
<dbReference type="AlphaFoldDB" id="A0A8R1XYX5"/>
<keyword evidence="1" id="KW-0812">Transmembrane</keyword>
<dbReference type="Proteomes" id="UP000024404">
    <property type="component" value="Unassembled WGS sequence"/>
</dbReference>
<evidence type="ECO:0000256" key="1">
    <source>
        <dbReference type="SAM" id="Phobius"/>
    </source>
</evidence>
<keyword evidence="1" id="KW-1133">Transmembrane helix</keyword>
<sequence>MSPSYMIDVSPDLADACNCMQHINTTILMHCECICNRKYFYSNVYLNYFIYIMPLLQEIGFQYWQIIMIALTNAYYYAIAMTMNYCSNNSDDSPVIIIIDDSTCFSTLLLNIPLHLEMSKYISRENCME</sequence>